<keyword evidence="2" id="KW-1185">Reference proteome</keyword>
<dbReference type="OMA" id="ALHFLYE"/>
<organism evidence="1 2">
    <name type="scientific">Macleaya cordata</name>
    <name type="common">Five-seeded plume-poppy</name>
    <name type="synonym">Bocconia cordata</name>
    <dbReference type="NCBI Taxonomy" id="56857"/>
    <lineage>
        <taxon>Eukaryota</taxon>
        <taxon>Viridiplantae</taxon>
        <taxon>Streptophyta</taxon>
        <taxon>Embryophyta</taxon>
        <taxon>Tracheophyta</taxon>
        <taxon>Spermatophyta</taxon>
        <taxon>Magnoliopsida</taxon>
        <taxon>Ranunculales</taxon>
        <taxon>Papaveraceae</taxon>
        <taxon>Papaveroideae</taxon>
        <taxon>Macleaya</taxon>
    </lineage>
</organism>
<proteinExistence type="predicted"/>
<dbReference type="EMBL" id="MVGT01004368">
    <property type="protein sequence ID" value="OVA00096.1"/>
    <property type="molecule type" value="Genomic_DNA"/>
</dbReference>
<dbReference type="Proteomes" id="UP000195402">
    <property type="component" value="Unassembled WGS sequence"/>
</dbReference>
<evidence type="ECO:0000313" key="2">
    <source>
        <dbReference type="Proteomes" id="UP000195402"/>
    </source>
</evidence>
<accession>A0A200PPF9</accession>
<evidence type="ECO:0000313" key="1">
    <source>
        <dbReference type="EMBL" id="OVA00096.1"/>
    </source>
</evidence>
<sequence>MSSLTDNVVNSLADEARHCLTCATSETPPPPLSSSNDDDQIPITKSLMNNNQQLALHFLYENRLDVLSGITKTVTNVCSKVFDDIIHQAFSNAAAVATVPPPTSPERVFPPTITETGESSFRQSNLNPMAEPWVPKNESTRERTMFITFSRGYPISAMEVRDFFVRSFGDCVEAIHMQEVDPNEQPLYARLILRSTSIIPLILDGKERVKFVLDGRHMRVRRFVQRIKSDSNSNY</sequence>
<dbReference type="PANTHER" id="PTHR33527:SF14">
    <property type="entry name" value="OS07G0274300 PROTEIN"/>
    <property type="match status" value="1"/>
</dbReference>
<dbReference type="InParanoid" id="A0A200PPF9"/>
<protein>
    <submittedName>
        <fullName evidence="1">Uncharacterized protein</fullName>
    </submittedName>
</protein>
<dbReference type="OrthoDB" id="1882251at2759"/>
<dbReference type="AlphaFoldDB" id="A0A200PPF9"/>
<dbReference type="STRING" id="56857.A0A200PPF9"/>
<gene>
    <name evidence="1" type="ORF">BVC80_1453g18</name>
</gene>
<comment type="caution">
    <text evidence="1">The sequence shown here is derived from an EMBL/GenBank/DDBJ whole genome shotgun (WGS) entry which is preliminary data.</text>
</comment>
<dbReference type="PANTHER" id="PTHR33527">
    <property type="entry name" value="OS07G0274300 PROTEIN"/>
    <property type="match status" value="1"/>
</dbReference>
<reference evidence="1 2" key="1">
    <citation type="journal article" date="2017" name="Mol. Plant">
        <title>The Genome of Medicinal Plant Macleaya cordata Provides New Insights into Benzylisoquinoline Alkaloids Metabolism.</title>
        <authorList>
            <person name="Liu X."/>
            <person name="Liu Y."/>
            <person name="Huang P."/>
            <person name="Ma Y."/>
            <person name="Qing Z."/>
            <person name="Tang Q."/>
            <person name="Cao H."/>
            <person name="Cheng P."/>
            <person name="Zheng Y."/>
            <person name="Yuan Z."/>
            <person name="Zhou Y."/>
            <person name="Liu J."/>
            <person name="Tang Z."/>
            <person name="Zhuo Y."/>
            <person name="Zhang Y."/>
            <person name="Yu L."/>
            <person name="Huang J."/>
            <person name="Yang P."/>
            <person name="Peng Q."/>
            <person name="Zhang J."/>
            <person name="Jiang W."/>
            <person name="Zhang Z."/>
            <person name="Lin K."/>
            <person name="Ro D.K."/>
            <person name="Chen X."/>
            <person name="Xiong X."/>
            <person name="Shang Y."/>
            <person name="Huang S."/>
            <person name="Zeng J."/>
        </authorList>
    </citation>
    <scope>NUCLEOTIDE SEQUENCE [LARGE SCALE GENOMIC DNA]</scope>
    <source>
        <strain evidence="2">cv. BLH2017</strain>
        <tissue evidence="1">Root</tissue>
    </source>
</reference>
<name>A0A200PPF9_MACCD</name>